<evidence type="ECO:0000256" key="1">
    <source>
        <dbReference type="ARBA" id="ARBA00022729"/>
    </source>
</evidence>
<evidence type="ECO:0000256" key="2">
    <source>
        <dbReference type="SAM" id="MobiDB-lite"/>
    </source>
</evidence>
<protein>
    <recommendedName>
        <fullName evidence="4">Chitin-binding type-4 domain-containing protein</fullName>
    </recommendedName>
</protein>
<proteinExistence type="predicted"/>
<keyword evidence="3" id="KW-0812">Transmembrane</keyword>
<dbReference type="InterPro" id="IPR004302">
    <property type="entry name" value="Cellulose/chitin-bd_N"/>
</dbReference>
<reference evidence="5 6" key="1">
    <citation type="submission" date="2015-06" db="EMBL/GenBank/DDBJ databases">
        <authorList>
            <person name="Hoefler B.C."/>
            <person name="Straight P.D."/>
        </authorList>
    </citation>
    <scope>NUCLEOTIDE SEQUENCE [LARGE SCALE GENOMIC DNA]</scope>
    <source>
        <strain evidence="5 6">NRRL 3427</strain>
    </source>
</reference>
<organism evidence="5 6">
    <name type="scientific">Streptomyces viridochromogenes</name>
    <dbReference type="NCBI Taxonomy" id="1938"/>
    <lineage>
        <taxon>Bacteria</taxon>
        <taxon>Bacillati</taxon>
        <taxon>Actinomycetota</taxon>
        <taxon>Actinomycetes</taxon>
        <taxon>Kitasatosporales</taxon>
        <taxon>Streptomycetaceae</taxon>
        <taxon>Streptomyces</taxon>
    </lineage>
</organism>
<gene>
    <name evidence="5" type="ORF">ADK34_35730</name>
</gene>
<evidence type="ECO:0000256" key="3">
    <source>
        <dbReference type="SAM" id="Phobius"/>
    </source>
</evidence>
<dbReference type="Pfam" id="PF03067">
    <property type="entry name" value="LPMO_10"/>
    <property type="match status" value="1"/>
</dbReference>
<dbReference type="SUPFAM" id="SSF81296">
    <property type="entry name" value="E set domains"/>
    <property type="match status" value="1"/>
</dbReference>
<keyword evidence="3" id="KW-1133">Transmembrane helix</keyword>
<dbReference type="CDD" id="cd21177">
    <property type="entry name" value="LPMO_AA10"/>
    <property type="match status" value="1"/>
</dbReference>
<dbReference type="EMBL" id="LGUP01000394">
    <property type="protein sequence ID" value="KOG10282.1"/>
    <property type="molecule type" value="Genomic_DNA"/>
</dbReference>
<dbReference type="AlphaFoldDB" id="A0A0L8J9B0"/>
<dbReference type="InterPro" id="IPR014756">
    <property type="entry name" value="Ig_E-set"/>
</dbReference>
<feature type="domain" description="Chitin-binding type-4" evidence="4">
    <location>
        <begin position="37"/>
        <end position="215"/>
    </location>
</feature>
<keyword evidence="1" id="KW-0732">Signal</keyword>
<evidence type="ECO:0000313" key="6">
    <source>
        <dbReference type="Proteomes" id="UP000037023"/>
    </source>
</evidence>
<keyword evidence="3" id="KW-0472">Membrane</keyword>
<dbReference type="PANTHER" id="PTHR34823">
    <property type="entry name" value="GLCNAC-BINDING PROTEIN A"/>
    <property type="match status" value="1"/>
</dbReference>
<dbReference type="InterPro" id="IPR051024">
    <property type="entry name" value="GlcNAc_Chitin_IntDeg"/>
</dbReference>
<evidence type="ECO:0000313" key="5">
    <source>
        <dbReference type="EMBL" id="KOG10282.1"/>
    </source>
</evidence>
<feature type="region of interest" description="Disordered" evidence="2">
    <location>
        <begin position="242"/>
        <end position="261"/>
    </location>
</feature>
<dbReference type="Proteomes" id="UP000037023">
    <property type="component" value="Unassembled WGS sequence"/>
</dbReference>
<dbReference type="PATRIC" id="fig|1938.6.peg.7715"/>
<feature type="transmembrane region" description="Helical" evidence="3">
    <location>
        <begin position="291"/>
        <end position="314"/>
    </location>
</feature>
<sequence length="322" mass="34254">MNEGVRVYWRRGAAATAVCGTVVILSSVAPVAPAHAHGAPWNPISRAAACAPDNERYSDSPACVAAQNASPGGALDAWDNLRRKGVDGNHRSVVPDGELCGAGLDAYRGLNLPRSDWPATLVHEGADHTFKFLATVPHKGRFTVYITKDGYDPSQPLRWSDLEAEPFVDVTDPELIESSYQFTGRLPAGKKGRHVIFTIWENTTLPDTYYFCSDVLFWGGRANPSKSPAPTSGTKTKEIEVGLPGRPVPTRSTPKATRTVPAVVPSGSSEKVLSPVAKAAGLVPGTEQGGLALVLACTIAVLAASVVIVLSFFIRRQGRRSS</sequence>
<accession>A0A0L8J9B0</accession>
<dbReference type="Gene3D" id="2.70.50.50">
    <property type="entry name" value="chitin-binding protein cbp21"/>
    <property type="match status" value="1"/>
</dbReference>
<evidence type="ECO:0000259" key="4">
    <source>
        <dbReference type="Pfam" id="PF03067"/>
    </source>
</evidence>
<dbReference type="PANTHER" id="PTHR34823:SF1">
    <property type="entry name" value="CHITIN-BINDING TYPE-4 DOMAIN-CONTAINING PROTEIN"/>
    <property type="match status" value="1"/>
</dbReference>
<comment type="caution">
    <text evidence="5">The sequence shown here is derived from an EMBL/GenBank/DDBJ whole genome shotgun (WGS) entry which is preliminary data.</text>
</comment>
<name>A0A0L8J9B0_STRVR</name>